<dbReference type="EMBL" id="GGEC01014808">
    <property type="protein sequence ID" value="MBW95291.1"/>
    <property type="molecule type" value="Transcribed_RNA"/>
</dbReference>
<sequence length="145" mass="15978">MVLATSNAKMDILLPLEATPETNPLRAFRFDILLPRVSRTSTAFSRPTVPAFPRKELFWLAFTGWASTGVDGLSSLEKDQGSSLCCVVVLPETPPSVFSLEDRPIRLKLFMDFIFPGTADGEFLSPTFAFLAFVPPGQIPPIFLL</sequence>
<protein>
    <submittedName>
        <fullName evidence="1">Uncharacterized protein</fullName>
    </submittedName>
</protein>
<name>A0A2P2JPA5_RHIMU</name>
<organism evidence="1">
    <name type="scientific">Rhizophora mucronata</name>
    <name type="common">Asiatic mangrove</name>
    <dbReference type="NCBI Taxonomy" id="61149"/>
    <lineage>
        <taxon>Eukaryota</taxon>
        <taxon>Viridiplantae</taxon>
        <taxon>Streptophyta</taxon>
        <taxon>Embryophyta</taxon>
        <taxon>Tracheophyta</taxon>
        <taxon>Spermatophyta</taxon>
        <taxon>Magnoliopsida</taxon>
        <taxon>eudicotyledons</taxon>
        <taxon>Gunneridae</taxon>
        <taxon>Pentapetalae</taxon>
        <taxon>rosids</taxon>
        <taxon>fabids</taxon>
        <taxon>Malpighiales</taxon>
        <taxon>Rhizophoraceae</taxon>
        <taxon>Rhizophora</taxon>
    </lineage>
</organism>
<accession>A0A2P2JPA5</accession>
<reference evidence="1" key="1">
    <citation type="submission" date="2018-02" db="EMBL/GenBank/DDBJ databases">
        <title>Rhizophora mucronata_Transcriptome.</title>
        <authorList>
            <person name="Meera S.P."/>
            <person name="Sreeshan A."/>
            <person name="Augustine A."/>
        </authorList>
    </citation>
    <scope>NUCLEOTIDE SEQUENCE</scope>
    <source>
        <tissue evidence="1">Leaf</tissue>
    </source>
</reference>
<proteinExistence type="predicted"/>
<dbReference type="AlphaFoldDB" id="A0A2P2JPA5"/>
<evidence type="ECO:0000313" key="1">
    <source>
        <dbReference type="EMBL" id="MBW95291.1"/>
    </source>
</evidence>